<feature type="region of interest" description="Disordered" evidence="1">
    <location>
        <begin position="1"/>
        <end position="20"/>
    </location>
</feature>
<gene>
    <name evidence="2" type="ORF">SLS58_007193</name>
</gene>
<sequence length="302" mass="32495">MESQRCEATIGAGGRCSFRATNPTLRLCGTHVRQQRDNPEAFRRAPMPSPSSSPTPSAAAPEPPSVPRSPANPGENPSTAAAAVARQLARMAAAPDAPPPPPLAAHPAFRHDVGGDSMISLSAGHTPAPFAAETLHRRPAWMRPRPLPAVLPQRTPPRPAAYRPTGAPVAANAANAPPRYIGHWRPINRQTEEAAPPRYIGHWRPINRHSEEYTPSPTPCPVVPQRCDKVHRNSGRRCRNMTEIANGYCFAHQPSDAGDGEESPVGGACGVMGCGGESFEPENEYCEEHQWMLRRLIGLNGS</sequence>
<evidence type="ECO:0000313" key="2">
    <source>
        <dbReference type="EMBL" id="KAL1640242.1"/>
    </source>
</evidence>
<feature type="region of interest" description="Disordered" evidence="1">
    <location>
        <begin position="29"/>
        <end position="111"/>
    </location>
</feature>
<evidence type="ECO:0000256" key="1">
    <source>
        <dbReference type="SAM" id="MobiDB-lite"/>
    </source>
</evidence>
<comment type="caution">
    <text evidence="2">The sequence shown here is derived from an EMBL/GenBank/DDBJ whole genome shotgun (WGS) entry which is preliminary data.</text>
</comment>
<keyword evidence="3" id="KW-1185">Reference proteome</keyword>
<evidence type="ECO:0000313" key="3">
    <source>
        <dbReference type="Proteomes" id="UP001521184"/>
    </source>
</evidence>
<feature type="compositionally biased region" description="Basic and acidic residues" evidence="1">
    <location>
        <begin position="34"/>
        <end position="43"/>
    </location>
</feature>
<protein>
    <submittedName>
        <fullName evidence="2">Uncharacterized protein</fullName>
    </submittedName>
</protein>
<organism evidence="2 3">
    <name type="scientific">Diplodia intermedia</name>
    <dbReference type="NCBI Taxonomy" id="856260"/>
    <lineage>
        <taxon>Eukaryota</taxon>
        <taxon>Fungi</taxon>
        <taxon>Dikarya</taxon>
        <taxon>Ascomycota</taxon>
        <taxon>Pezizomycotina</taxon>
        <taxon>Dothideomycetes</taxon>
        <taxon>Dothideomycetes incertae sedis</taxon>
        <taxon>Botryosphaeriales</taxon>
        <taxon>Botryosphaeriaceae</taxon>
        <taxon>Diplodia</taxon>
    </lineage>
</organism>
<feature type="compositionally biased region" description="Low complexity" evidence="1">
    <location>
        <begin position="80"/>
        <end position="95"/>
    </location>
</feature>
<name>A0ABR3TLI8_9PEZI</name>
<proteinExistence type="predicted"/>
<dbReference type="Proteomes" id="UP001521184">
    <property type="component" value="Unassembled WGS sequence"/>
</dbReference>
<accession>A0ABR3TLI8</accession>
<dbReference type="EMBL" id="JAKEKT020000053">
    <property type="protein sequence ID" value="KAL1640242.1"/>
    <property type="molecule type" value="Genomic_DNA"/>
</dbReference>
<reference evidence="2 3" key="1">
    <citation type="journal article" date="2023" name="Plant Dis.">
        <title>First Report of Diplodia intermedia Causing Canker and Dieback Diseases on Apple Trees in Canada.</title>
        <authorList>
            <person name="Ellouze W."/>
            <person name="Ilyukhin E."/>
            <person name="Sulman M."/>
            <person name="Ali S."/>
        </authorList>
    </citation>
    <scope>NUCLEOTIDE SEQUENCE [LARGE SCALE GENOMIC DNA]</scope>
    <source>
        <strain evidence="2 3">M45-28</strain>
    </source>
</reference>